<evidence type="ECO:0000313" key="3">
    <source>
        <dbReference type="Proteomes" id="UP001497744"/>
    </source>
</evidence>
<feature type="transmembrane region" description="Helical" evidence="1">
    <location>
        <begin position="61"/>
        <end position="85"/>
    </location>
</feature>
<reference evidence="2 3" key="1">
    <citation type="submission" date="2021-06" db="EMBL/GenBank/DDBJ databases">
        <title>Genome sequence of Babesia caballi.</title>
        <authorList>
            <person name="Yamagishi J."/>
            <person name="Kidaka T."/>
            <person name="Ochi A."/>
        </authorList>
    </citation>
    <scope>NUCLEOTIDE SEQUENCE [LARGE SCALE GENOMIC DNA]</scope>
    <source>
        <strain evidence="2">USDA-D6B2</strain>
    </source>
</reference>
<keyword evidence="2" id="KW-0695">RNA-directed DNA polymerase</keyword>
<keyword evidence="2" id="KW-0808">Transferase</keyword>
<evidence type="ECO:0000256" key="1">
    <source>
        <dbReference type="SAM" id="Phobius"/>
    </source>
</evidence>
<proteinExistence type="predicted"/>
<keyword evidence="2" id="KW-0548">Nucleotidyltransferase</keyword>
<dbReference type="GO" id="GO:0003964">
    <property type="term" value="F:RNA-directed DNA polymerase activity"/>
    <property type="evidence" value="ECO:0007669"/>
    <property type="project" value="UniProtKB-KW"/>
</dbReference>
<comment type="caution">
    <text evidence="2">The sequence shown here is derived from an EMBL/GenBank/DDBJ whole genome shotgun (WGS) entry which is preliminary data.</text>
</comment>
<organism evidence="2 3">
    <name type="scientific">Babesia caballi</name>
    <dbReference type="NCBI Taxonomy" id="5871"/>
    <lineage>
        <taxon>Eukaryota</taxon>
        <taxon>Sar</taxon>
        <taxon>Alveolata</taxon>
        <taxon>Apicomplexa</taxon>
        <taxon>Aconoidasida</taxon>
        <taxon>Piroplasmida</taxon>
        <taxon>Babesiidae</taxon>
        <taxon>Babesia</taxon>
    </lineage>
</organism>
<gene>
    <name evidence="2" type="ORF">BcabD6B2_21390</name>
</gene>
<keyword evidence="1" id="KW-0812">Transmembrane</keyword>
<dbReference type="RefSeq" id="XP_067714773.1">
    <property type="nucleotide sequence ID" value="XM_067858672.1"/>
</dbReference>
<dbReference type="GeneID" id="94194185"/>
<dbReference type="EMBL" id="BPLF01000002">
    <property type="protein sequence ID" value="GIX62704.1"/>
    <property type="molecule type" value="Genomic_DNA"/>
</dbReference>
<keyword evidence="3" id="KW-1185">Reference proteome</keyword>
<keyword evidence="1" id="KW-0472">Membrane</keyword>
<dbReference type="Proteomes" id="UP001497744">
    <property type="component" value="Unassembled WGS sequence"/>
</dbReference>
<accession>A0AAV4LSA8</accession>
<evidence type="ECO:0000313" key="2">
    <source>
        <dbReference type="EMBL" id="GIX62704.1"/>
    </source>
</evidence>
<sequence>MIGVGKVLGKGGTCDSGCQCGGSGNCAGNQPSCTGEGGCSGSNCSGNCCGKDKAPYNPNSLITGSSVFSLFIAFFSLIAIAIYFLQHVNFAPSLKAAFKCQ</sequence>
<keyword evidence="1" id="KW-1133">Transmembrane helix</keyword>
<name>A0AAV4LSA8_BABCB</name>
<protein>
    <submittedName>
        <fullName evidence="2">Telomerase reverse transcriptase, putative</fullName>
    </submittedName>
</protein>
<dbReference type="AlphaFoldDB" id="A0AAV4LSA8"/>